<dbReference type="InterPro" id="IPR046532">
    <property type="entry name" value="DUF6597"/>
</dbReference>
<comment type="caution">
    <text evidence="2">The sequence shown here is derived from an EMBL/GenBank/DDBJ whole genome shotgun (WGS) entry which is preliminary data.</text>
</comment>
<evidence type="ECO:0000313" key="3">
    <source>
        <dbReference type="Proteomes" id="UP001176891"/>
    </source>
</evidence>
<protein>
    <submittedName>
        <fullName evidence="2">AraC family transcriptional regulator</fullName>
    </submittedName>
</protein>
<dbReference type="Pfam" id="PF20240">
    <property type="entry name" value="DUF6597"/>
    <property type="match status" value="1"/>
</dbReference>
<dbReference type="Proteomes" id="UP001176891">
    <property type="component" value="Unassembled WGS sequence"/>
</dbReference>
<dbReference type="EMBL" id="JAUOEM010000002">
    <property type="protein sequence ID" value="MDO5986802.1"/>
    <property type="molecule type" value="Genomic_DNA"/>
</dbReference>
<proteinExistence type="predicted"/>
<name>A0ABT8WYU6_9FLAO</name>
<evidence type="ECO:0000313" key="2">
    <source>
        <dbReference type="EMBL" id="MDO5986802.1"/>
    </source>
</evidence>
<dbReference type="InterPro" id="IPR018060">
    <property type="entry name" value="HTH_AraC"/>
</dbReference>
<keyword evidence="3" id="KW-1185">Reference proteome</keyword>
<accession>A0ABT8WYU6</accession>
<dbReference type="RefSeq" id="WP_303281334.1">
    <property type="nucleotide sequence ID" value="NZ_BAABCZ010000005.1"/>
</dbReference>
<evidence type="ECO:0000259" key="1">
    <source>
        <dbReference type="PROSITE" id="PS01124"/>
    </source>
</evidence>
<reference evidence="2" key="1">
    <citation type="submission" date="2023-07" db="EMBL/GenBank/DDBJ databases">
        <title>Two novel species in the genus Flavivirga.</title>
        <authorList>
            <person name="Kwon K."/>
        </authorList>
    </citation>
    <scope>NUCLEOTIDE SEQUENCE</scope>
    <source>
        <strain evidence="2">KACC 14157</strain>
    </source>
</reference>
<dbReference type="Gene3D" id="1.10.10.60">
    <property type="entry name" value="Homeodomain-like"/>
    <property type="match status" value="1"/>
</dbReference>
<sequence>MRYKENKIHGGLSHIVKCFWEYDNLDNLNEAEYIIIPDGYFDLICVVNDKHQVLTIFLTGIWTQPVNTQIKRKTKLLGIRFKLMAAEYIFQQSISAILNTQSNLPIDFLGIQNSSLYTLNAFTQNMTQKLNLGLKNIKEIDSRKSNLFKLIYKNQGDLTIKAISETICWSSRQINRYFNQQYGFSLKTYLNILKCRASYSEIANGELFPAKNYFDQPHFIKEIKKYTGATPKELYQNENDRFLQLSTLEE</sequence>
<feature type="domain" description="HTH araC/xylS-type" evidence="1">
    <location>
        <begin position="145"/>
        <end position="237"/>
    </location>
</feature>
<organism evidence="2 3">
    <name type="scientific">Flavivirga amylovorans</name>
    <dbReference type="NCBI Taxonomy" id="870486"/>
    <lineage>
        <taxon>Bacteria</taxon>
        <taxon>Pseudomonadati</taxon>
        <taxon>Bacteroidota</taxon>
        <taxon>Flavobacteriia</taxon>
        <taxon>Flavobacteriales</taxon>
        <taxon>Flavobacteriaceae</taxon>
        <taxon>Flavivirga</taxon>
    </lineage>
</organism>
<dbReference type="PROSITE" id="PS01124">
    <property type="entry name" value="HTH_ARAC_FAMILY_2"/>
    <property type="match status" value="1"/>
</dbReference>
<gene>
    <name evidence="2" type="ORF">Q4Q39_05210</name>
</gene>
<dbReference type="SMART" id="SM00342">
    <property type="entry name" value="HTH_ARAC"/>
    <property type="match status" value="1"/>
</dbReference>